<evidence type="ECO:0000313" key="2">
    <source>
        <dbReference type="Proteomes" id="UP001293593"/>
    </source>
</evidence>
<gene>
    <name evidence="1" type="ORF">QN277_009368</name>
</gene>
<comment type="caution">
    <text evidence="1">The sequence shown here is derived from an EMBL/GenBank/DDBJ whole genome shotgun (WGS) entry which is preliminary data.</text>
</comment>
<sequence length="102" mass="12049">MKKELHINFVAVASYREDGPFCLLLSKPKPNLISPVVPSSSAHEREDRFREQSRRSFFTARERENRLREEPFELPRQEKAVIVPPIGNKRMIKKLSLMDYHQ</sequence>
<dbReference type="AlphaFoldDB" id="A0AAE1IT59"/>
<dbReference type="EMBL" id="JAWXYG010000013">
    <property type="protein sequence ID" value="KAK4256518.1"/>
    <property type="molecule type" value="Genomic_DNA"/>
</dbReference>
<accession>A0AAE1IT59</accession>
<protein>
    <submittedName>
        <fullName evidence="1">Uncharacterized protein</fullName>
    </submittedName>
</protein>
<dbReference type="Proteomes" id="UP001293593">
    <property type="component" value="Unassembled WGS sequence"/>
</dbReference>
<proteinExistence type="predicted"/>
<evidence type="ECO:0000313" key="1">
    <source>
        <dbReference type="EMBL" id="KAK4256518.1"/>
    </source>
</evidence>
<keyword evidence="2" id="KW-1185">Reference proteome</keyword>
<organism evidence="1 2">
    <name type="scientific">Acacia crassicarpa</name>
    <name type="common">northern wattle</name>
    <dbReference type="NCBI Taxonomy" id="499986"/>
    <lineage>
        <taxon>Eukaryota</taxon>
        <taxon>Viridiplantae</taxon>
        <taxon>Streptophyta</taxon>
        <taxon>Embryophyta</taxon>
        <taxon>Tracheophyta</taxon>
        <taxon>Spermatophyta</taxon>
        <taxon>Magnoliopsida</taxon>
        <taxon>eudicotyledons</taxon>
        <taxon>Gunneridae</taxon>
        <taxon>Pentapetalae</taxon>
        <taxon>rosids</taxon>
        <taxon>fabids</taxon>
        <taxon>Fabales</taxon>
        <taxon>Fabaceae</taxon>
        <taxon>Caesalpinioideae</taxon>
        <taxon>mimosoid clade</taxon>
        <taxon>Acacieae</taxon>
        <taxon>Acacia</taxon>
    </lineage>
</organism>
<reference evidence="1" key="1">
    <citation type="submission" date="2023-10" db="EMBL/GenBank/DDBJ databases">
        <title>Chromosome-level genome of the transformable northern wattle, Acacia crassicarpa.</title>
        <authorList>
            <person name="Massaro I."/>
            <person name="Sinha N.R."/>
            <person name="Poethig S."/>
            <person name="Leichty A.R."/>
        </authorList>
    </citation>
    <scope>NUCLEOTIDE SEQUENCE</scope>
    <source>
        <strain evidence="1">Acra3RX</strain>
        <tissue evidence="1">Leaf</tissue>
    </source>
</reference>
<name>A0AAE1IT59_9FABA</name>